<accession>A0ABS4ZDN9</accession>
<protein>
    <recommendedName>
        <fullName evidence="4">DUF2029 domain-containing protein</fullName>
    </recommendedName>
</protein>
<evidence type="ECO:0000313" key="3">
    <source>
        <dbReference type="Proteomes" id="UP000758168"/>
    </source>
</evidence>
<evidence type="ECO:0008006" key="4">
    <source>
        <dbReference type="Google" id="ProtNLM"/>
    </source>
</evidence>
<feature type="transmembrane region" description="Helical" evidence="1">
    <location>
        <begin position="47"/>
        <end position="67"/>
    </location>
</feature>
<feature type="transmembrane region" description="Helical" evidence="1">
    <location>
        <begin position="108"/>
        <end position="129"/>
    </location>
</feature>
<keyword evidence="1" id="KW-0472">Membrane</keyword>
<dbReference type="Proteomes" id="UP000758168">
    <property type="component" value="Unassembled WGS sequence"/>
</dbReference>
<keyword evidence="1" id="KW-0812">Transmembrane</keyword>
<comment type="caution">
    <text evidence="2">The sequence shown here is derived from an EMBL/GenBank/DDBJ whole genome shotgun (WGS) entry which is preliminary data.</text>
</comment>
<name>A0ABS4ZDN9_9ACTN</name>
<keyword evidence="3" id="KW-1185">Reference proteome</keyword>
<organism evidence="2 3">
    <name type="scientific">Microlunatus capsulatus</name>
    <dbReference type="NCBI Taxonomy" id="99117"/>
    <lineage>
        <taxon>Bacteria</taxon>
        <taxon>Bacillati</taxon>
        <taxon>Actinomycetota</taxon>
        <taxon>Actinomycetes</taxon>
        <taxon>Propionibacteriales</taxon>
        <taxon>Propionibacteriaceae</taxon>
        <taxon>Microlunatus</taxon>
    </lineage>
</organism>
<evidence type="ECO:0000313" key="2">
    <source>
        <dbReference type="EMBL" id="MBP2419154.1"/>
    </source>
</evidence>
<feature type="transmembrane region" description="Helical" evidence="1">
    <location>
        <begin position="141"/>
        <end position="158"/>
    </location>
</feature>
<proteinExistence type="predicted"/>
<sequence>MVDHGHGADVADVRDGWFVRAAGRIGDLGSPFYDEEHQRDVWNEASAVGFQLLLWLLPVAAVVSMWVGGATALPYALVMFFASGLTSWVVITFAAARGVDMGAAEGITVLRWRLLAYLVLVAAFCAGVVRAMPEGSSGRGTAWGLLAGSVLGIAAVAWSHRRSRRPERPSASS</sequence>
<gene>
    <name evidence="2" type="ORF">JOF54_004076</name>
</gene>
<dbReference type="EMBL" id="JAGIOB010000001">
    <property type="protein sequence ID" value="MBP2419154.1"/>
    <property type="molecule type" value="Genomic_DNA"/>
</dbReference>
<feature type="transmembrane region" description="Helical" evidence="1">
    <location>
        <begin position="73"/>
        <end position="96"/>
    </location>
</feature>
<reference evidence="2 3" key="1">
    <citation type="submission" date="2021-03" db="EMBL/GenBank/DDBJ databases">
        <title>Sequencing the genomes of 1000 actinobacteria strains.</title>
        <authorList>
            <person name="Klenk H.-P."/>
        </authorList>
    </citation>
    <scope>NUCLEOTIDE SEQUENCE [LARGE SCALE GENOMIC DNA]</scope>
    <source>
        <strain evidence="2 3">DSM 12936</strain>
    </source>
</reference>
<dbReference type="RefSeq" id="WP_210059234.1">
    <property type="nucleotide sequence ID" value="NZ_BAAAMH010000017.1"/>
</dbReference>
<evidence type="ECO:0000256" key="1">
    <source>
        <dbReference type="SAM" id="Phobius"/>
    </source>
</evidence>
<keyword evidence="1" id="KW-1133">Transmembrane helix</keyword>